<comment type="subcellular location">
    <subcellularLocation>
        <location evidence="1">Cell membrane</location>
        <topology evidence="1">Multi-pass membrane protein</topology>
    </subcellularLocation>
</comment>
<comment type="caution">
    <text evidence="7">The sequence shown here is derived from an EMBL/GenBank/DDBJ whole genome shotgun (WGS) entry which is preliminary data.</text>
</comment>
<dbReference type="InterPro" id="IPR001851">
    <property type="entry name" value="ABC_transp_permease"/>
</dbReference>
<dbReference type="AlphaFoldDB" id="A0A2S5KU30"/>
<evidence type="ECO:0000256" key="4">
    <source>
        <dbReference type="ARBA" id="ARBA00022989"/>
    </source>
</evidence>
<feature type="transmembrane region" description="Helical" evidence="6">
    <location>
        <begin position="76"/>
        <end position="94"/>
    </location>
</feature>
<dbReference type="OrthoDB" id="5422926at2"/>
<keyword evidence="5 6" id="KW-0472">Membrane</keyword>
<dbReference type="GO" id="GO:0022857">
    <property type="term" value="F:transmembrane transporter activity"/>
    <property type="evidence" value="ECO:0007669"/>
    <property type="project" value="InterPro"/>
</dbReference>
<evidence type="ECO:0000256" key="6">
    <source>
        <dbReference type="SAM" id="Phobius"/>
    </source>
</evidence>
<name>A0A2S5KU30_9PROT</name>
<dbReference type="PANTHER" id="PTHR32196">
    <property type="entry name" value="ABC TRANSPORTER PERMEASE PROTEIN YPHD-RELATED-RELATED"/>
    <property type="match status" value="1"/>
</dbReference>
<evidence type="ECO:0000256" key="3">
    <source>
        <dbReference type="ARBA" id="ARBA00022692"/>
    </source>
</evidence>
<feature type="transmembrane region" description="Helical" evidence="6">
    <location>
        <begin position="167"/>
        <end position="190"/>
    </location>
</feature>
<dbReference type="GO" id="GO:0005886">
    <property type="term" value="C:plasma membrane"/>
    <property type="evidence" value="ECO:0007669"/>
    <property type="project" value="UniProtKB-SubCell"/>
</dbReference>
<evidence type="ECO:0000313" key="7">
    <source>
        <dbReference type="EMBL" id="PPC78248.1"/>
    </source>
</evidence>
<feature type="transmembrane region" description="Helical" evidence="6">
    <location>
        <begin position="270"/>
        <end position="288"/>
    </location>
</feature>
<gene>
    <name evidence="7" type="ORF">C4K68_06340</name>
</gene>
<feature type="transmembrane region" description="Helical" evidence="6">
    <location>
        <begin position="300"/>
        <end position="318"/>
    </location>
</feature>
<feature type="transmembrane region" description="Helical" evidence="6">
    <location>
        <begin position="53"/>
        <end position="69"/>
    </location>
</feature>
<sequence length="337" mass="36352">MLGSPERRWQPARLLRQREMLLALVIVVMTLAIGAITPDFLAPGNLRGVFNDTSILIILALGQMLVILTRCIDLSVAANLALTGMLVALLNFHYPQLPLALLITLATLTGLLLGAINGVLVWKLKIPAIVVTLGSMSIYRGIIFLLTDGSWINAHQMSQNFIELPRHSLLGLPLLSWCGLLMIVLVWCFLRYSRRGRELFAAGGNPTAAFYTGIDVGRTQFMSFCLSGALAGFCGYLWISRYAVAYVDIANGFELQVIAACVIGGVSIMGGLGSVAGCVLGALFLGVINNALPVIGVSPFWQMAISGAVIIVAVLINARSEQRQGRIILRRALQPLH</sequence>
<evidence type="ECO:0000256" key="1">
    <source>
        <dbReference type="ARBA" id="ARBA00004651"/>
    </source>
</evidence>
<dbReference type="CDD" id="cd06579">
    <property type="entry name" value="TM_PBP1_transp_AraH_like"/>
    <property type="match status" value="1"/>
</dbReference>
<keyword evidence="4 6" id="KW-1133">Transmembrane helix</keyword>
<dbReference type="PANTHER" id="PTHR32196:SF72">
    <property type="entry name" value="RIBOSE IMPORT PERMEASE PROTEIN RBSC"/>
    <property type="match status" value="1"/>
</dbReference>
<feature type="transmembrane region" description="Helical" evidence="6">
    <location>
        <begin position="21"/>
        <end position="41"/>
    </location>
</feature>
<evidence type="ECO:0000256" key="5">
    <source>
        <dbReference type="ARBA" id="ARBA00023136"/>
    </source>
</evidence>
<keyword evidence="2" id="KW-1003">Cell membrane</keyword>
<proteinExistence type="predicted"/>
<evidence type="ECO:0000256" key="2">
    <source>
        <dbReference type="ARBA" id="ARBA00022475"/>
    </source>
</evidence>
<feature type="transmembrane region" description="Helical" evidence="6">
    <location>
        <begin position="100"/>
        <end position="122"/>
    </location>
</feature>
<feature type="transmembrane region" description="Helical" evidence="6">
    <location>
        <begin position="129"/>
        <end position="147"/>
    </location>
</feature>
<evidence type="ECO:0000313" key="8">
    <source>
        <dbReference type="Proteomes" id="UP000238196"/>
    </source>
</evidence>
<accession>A0A2S5KU30</accession>
<reference evidence="7 8" key="1">
    <citation type="submission" date="2018-02" db="EMBL/GenBank/DDBJ databases">
        <title>novel marine gammaproteobacteria from coastal saline agro ecosystem.</title>
        <authorList>
            <person name="Krishnan R."/>
            <person name="Ramesh Kumar N."/>
        </authorList>
    </citation>
    <scope>NUCLEOTIDE SEQUENCE [LARGE SCALE GENOMIC DNA]</scope>
    <source>
        <strain evidence="7 8">228</strain>
    </source>
</reference>
<protein>
    <submittedName>
        <fullName evidence="7">Branched-chain amino acid ABC transporter permease</fullName>
    </submittedName>
</protein>
<keyword evidence="3 6" id="KW-0812">Transmembrane</keyword>
<dbReference type="Pfam" id="PF02653">
    <property type="entry name" value="BPD_transp_2"/>
    <property type="match status" value="1"/>
</dbReference>
<dbReference type="EMBL" id="PRLP01000017">
    <property type="protein sequence ID" value="PPC78248.1"/>
    <property type="molecule type" value="Genomic_DNA"/>
</dbReference>
<dbReference type="Proteomes" id="UP000238196">
    <property type="component" value="Unassembled WGS sequence"/>
</dbReference>
<feature type="transmembrane region" description="Helical" evidence="6">
    <location>
        <begin position="221"/>
        <end position="239"/>
    </location>
</feature>
<organism evidence="7 8">
    <name type="scientific">Proteobacteria bacterium 228</name>
    <dbReference type="NCBI Taxonomy" id="2083153"/>
    <lineage>
        <taxon>Bacteria</taxon>
        <taxon>Pseudomonadati</taxon>
        <taxon>Pseudomonadota</taxon>
    </lineage>
</organism>